<dbReference type="InterPro" id="IPR016031">
    <property type="entry name" value="Trp_RNA-bd_attenuator-like_dom"/>
</dbReference>
<proteinExistence type="predicted"/>
<evidence type="ECO:0000313" key="1">
    <source>
        <dbReference type="EMBL" id="KAL3760822.1"/>
    </source>
</evidence>
<dbReference type="Proteomes" id="UP001530293">
    <property type="component" value="Unassembled WGS sequence"/>
</dbReference>
<sequence>MTAMTMMNPSVLPNSIARSRRFVSITRCQRPMATFVHGFCPMQYWRVAGGQLAKRQSRRLSLPLPVPVQATSTTTSLSYSSFRPSSNNNVNIQRKFASSSSIEPRKDALTSSDGVVGYPIDFDTASTIEGKESQIVTIRLEKDQVLRAESGAMMYMTDGVNMNTTTGGGLSAGFQRMLTGQNVFISDFTYDGSNGAYGYVALGTDFPSKIVRLSLEEYGGKIICQKGALLCASHTVDITVEFTKKFSTGLFGGEGFVLQGLTGTGDVMVKAGGALIRKNLKAGEVLRISSGCLVGFQEGVEFGSWFYRHGWKYYVIDVQMMPGFKNVLFGGEGLFVTTLTGPGTVWLQGQPPQRMISEIARRVPSGGGIGLAVPIPGMGGGGGGGESGESSGSTSG</sequence>
<dbReference type="InterPro" id="IPR036983">
    <property type="entry name" value="AIM24_sf"/>
</dbReference>
<dbReference type="Pfam" id="PF01987">
    <property type="entry name" value="AIM24"/>
    <property type="match status" value="1"/>
</dbReference>
<organism evidence="1 2">
    <name type="scientific">Discostella pseudostelligera</name>
    <dbReference type="NCBI Taxonomy" id="259834"/>
    <lineage>
        <taxon>Eukaryota</taxon>
        <taxon>Sar</taxon>
        <taxon>Stramenopiles</taxon>
        <taxon>Ochrophyta</taxon>
        <taxon>Bacillariophyta</taxon>
        <taxon>Coscinodiscophyceae</taxon>
        <taxon>Thalassiosirophycidae</taxon>
        <taxon>Stephanodiscales</taxon>
        <taxon>Stephanodiscaceae</taxon>
        <taxon>Discostella</taxon>
    </lineage>
</organism>
<evidence type="ECO:0008006" key="3">
    <source>
        <dbReference type="Google" id="ProtNLM"/>
    </source>
</evidence>
<reference evidence="1 2" key="1">
    <citation type="submission" date="2024-10" db="EMBL/GenBank/DDBJ databases">
        <title>Updated reference genomes for cyclostephanoid diatoms.</title>
        <authorList>
            <person name="Roberts W.R."/>
            <person name="Alverson A.J."/>
        </authorList>
    </citation>
    <scope>NUCLEOTIDE SEQUENCE [LARGE SCALE GENOMIC DNA]</scope>
    <source>
        <strain evidence="1 2">AJA232-27</strain>
    </source>
</reference>
<evidence type="ECO:0000313" key="2">
    <source>
        <dbReference type="Proteomes" id="UP001530293"/>
    </source>
</evidence>
<dbReference type="SUPFAM" id="SSF51219">
    <property type="entry name" value="TRAP-like"/>
    <property type="match status" value="1"/>
</dbReference>
<dbReference type="EMBL" id="JALLBG020000171">
    <property type="protein sequence ID" value="KAL3760822.1"/>
    <property type="molecule type" value="Genomic_DNA"/>
</dbReference>
<dbReference type="PANTHER" id="PTHR43657">
    <property type="entry name" value="TRYPTOPHAN RNA-BINDING ATTENUATOR PROTEIN-LIKE PROTEIN"/>
    <property type="match status" value="1"/>
</dbReference>
<dbReference type="AlphaFoldDB" id="A0ABD3MF80"/>
<comment type="caution">
    <text evidence="1">The sequence shown here is derived from an EMBL/GenBank/DDBJ whole genome shotgun (WGS) entry which is preliminary data.</text>
</comment>
<accession>A0ABD3MF80</accession>
<keyword evidence="2" id="KW-1185">Reference proteome</keyword>
<protein>
    <recommendedName>
        <fullName evidence="3">Altered inheritance of mitochondria protein 24, mitochondrial</fullName>
    </recommendedName>
</protein>
<gene>
    <name evidence="1" type="ORF">ACHAWU_007888</name>
</gene>
<dbReference type="InterPro" id="IPR002838">
    <property type="entry name" value="AIM24"/>
</dbReference>
<dbReference type="PANTHER" id="PTHR43657:SF1">
    <property type="entry name" value="ALTERED INHERITANCE OF MITOCHONDRIA PROTEIN 24, MITOCHONDRIAL"/>
    <property type="match status" value="1"/>
</dbReference>
<dbReference type="Gene3D" id="3.60.160.10">
    <property type="entry name" value="Mitochondrial biogenesis AIM24"/>
    <property type="match status" value="1"/>
</dbReference>
<name>A0ABD3MF80_9STRA</name>